<dbReference type="InterPro" id="IPR037396">
    <property type="entry name" value="FMN_HAD"/>
</dbReference>
<dbReference type="SMART" id="SM01117">
    <property type="entry name" value="Cyt-b5"/>
    <property type="match status" value="1"/>
</dbReference>
<comment type="caution">
    <text evidence="5">The sequence shown here is derived from an EMBL/GenBank/DDBJ whole genome shotgun (WGS) entry which is preliminary data.</text>
</comment>
<dbReference type="Pfam" id="PF00173">
    <property type="entry name" value="Cyt-b5"/>
    <property type="match status" value="1"/>
</dbReference>
<dbReference type="Proteomes" id="UP001498421">
    <property type="component" value="Unassembled WGS sequence"/>
</dbReference>
<evidence type="ECO:0000256" key="2">
    <source>
        <dbReference type="ARBA" id="ARBA00023002"/>
    </source>
</evidence>
<evidence type="ECO:0000313" key="6">
    <source>
        <dbReference type="Proteomes" id="UP001498421"/>
    </source>
</evidence>
<dbReference type="PANTHER" id="PTHR10578">
    <property type="entry name" value="S -2-HYDROXY-ACID OXIDASE-RELATED"/>
    <property type="match status" value="1"/>
</dbReference>
<dbReference type="InterPro" id="IPR036400">
    <property type="entry name" value="Cyt_B5-like_heme/steroid_sf"/>
</dbReference>
<accession>A0ABR1I735</accession>
<dbReference type="PROSITE" id="PS51349">
    <property type="entry name" value="FMN_HYDROXY_ACID_DH_2"/>
    <property type="match status" value="1"/>
</dbReference>
<dbReference type="PANTHER" id="PTHR10578:SF104">
    <property type="entry name" value="CYTOCHROME B2, MITOCHONDRIAL-RELATED"/>
    <property type="match status" value="1"/>
</dbReference>
<name>A0ABR1I735_9HYPO</name>
<evidence type="ECO:0000259" key="4">
    <source>
        <dbReference type="PROSITE" id="PS51349"/>
    </source>
</evidence>
<keyword evidence="6" id="KW-1185">Reference proteome</keyword>
<proteinExistence type="predicted"/>
<gene>
    <name evidence="5" type="ORF">QQZ08_004677</name>
</gene>
<dbReference type="SUPFAM" id="SSF51395">
    <property type="entry name" value="FMN-linked oxidoreductases"/>
    <property type="match status" value="1"/>
</dbReference>
<evidence type="ECO:0000313" key="5">
    <source>
        <dbReference type="EMBL" id="KAK7428752.1"/>
    </source>
</evidence>
<sequence>MSRTVSADEVARHDKTSDVWIAINGTVYDITEFAPQHPGGPEIIYQFAGRDASDEYNKTHAASSIRKTIKNNHVIGSLDASSATAQWTTLPSVSSVDKLVQTIVKPPLSTILNLKDFESIAARTLSEKAWAYIAGASNDNLTRDANSAFLKRTWLRPSVLRNVGTVNTETTLFGCSLDFPVYISPTGAVMTAGNEGELALAKGAAETGIIQCISTPTSYPHDEILDVTPQHAWFQLYVNKDRGKSEDLLRRIIASGKVKAIFVTADLPVVSKREADERAQADDMIAEKKDQLGAEAKDWKGSGLARQTGSFIDPTLDWDDISWLRQFTDLPLVLKGIQRWEDARLAAQRGFQGIVLSNHGGRAADGATPTIVLLLELHRNCPEVFQSLEVLIDGGFRRGSDVVKAICLGASAVGLGRPFVYAVNYGQGGVKRAVDSKIVPWKIHVYLHELTMDPVLRDEIETAMRLCGIADLMKDANPDYVNTADIDHYVFKGGHPYARKVLSRGSRL</sequence>
<dbReference type="InterPro" id="IPR013785">
    <property type="entry name" value="Aldolase_TIM"/>
</dbReference>
<dbReference type="Pfam" id="PF01070">
    <property type="entry name" value="FMN_dh"/>
    <property type="match status" value="1"/>
</dbReference>
<organism evidence="5 6">
    <name type="scientific">Neonectria magnoliae</name>
    <dbReference type="NCBI Taxonomy" id="2732573"/>
    <lineage>
        <taxon>Eukaryota</taxon>
        <taxon>Fungi</taxon>
        <taxon>Dikarya</taxon>
        <taxon>Ascomycota</taxon>
        <taxon>Pezizomycotina</taxon>
        <taxon>Sordariomycetes</taxon>
        <taxon>Hypocreomycetidae</taxon>
        <taxon>Hypocreales</taxon>
        <taxon>Nectriaceae</taxon>
        <taxon>Neonectria</taxon>
    </lineage>
</organism>
<dbReference type="SUPFAM" id="SSF55856">
    <property type="entry name" value="Cytochrome b5-like heme/steroid binding domain"/>
    <property type="match status" value="1"/>
</dbReference>
<feature type="domain" description="Cytochrome b5 heme-binding" evidence="3">
    <location>
        <begin position="2"/>
        <end position="79"/>
    </location>
</feature>
<dbReference type="EMBL" id="JAZAVK010000037">
    <property type="protein sequence ID" value="KAK7428752.1"/>
    <property type="molecule type" value="Genomic_DNA"/>
</dbReference>
<evidence type="ECO:0000259" key="3">
    <source>
        <dbReference type="PROSITE" id="PS50255"/>
    </source>
</evidence>
<dbReference type="Gene3D" id="3.20.20.70">
    <property type="entry name" value="Aldolase class I"/>
    <property type="match status" value="1"/>
</dbReference>
<feature type="domain" description="FMN hydroxy acid dehydrogenase" evidence="4">
    <location>
        <begin position="106"/>
        <end position="466"/>
    </location>
</feature>
<dbReference type="PROSITE" id="PS50255">
    <property type="entry name" value="CYTOCHROME_B5_2"/>
    <property type="match status" value="1"/>
</dbReference>
<dbReference type="InterPro" id="IPR000262">
    <property type="entry name" value="FMN-dep_DH"/>
</dbReference>
<reference evidence="5 6" key="1">
    <citation type="journal article" date="2025" name="Microbiol. Resour. Announc.">
        <title>Draft genome sequences for Neonectria magnoliae and Neonectria punicea, canker pathogens of Liriodendron tulipifera and Acer saccharum in West Virginia.</title>
        <authorList>
            <person name="Petronek H.M."/>
            <person name="Kasson M.T."/>
            <person name="Metheny A.M."/>
            <person name="Stauder C.M."/>
            <person name="Lovett B."/>
            <person name="Lynch S.C."/>
            <person name="Garnas J.R."/>
            <person name="Kasson L.R."/>
            <person name="Stajich J.E."/>
        </authorList>
    </citation>
    <scope>NUCLEOTIDE SEQUENCE [LARGE SCALE GENOMIC DNA]</scope>
    <source>
        <strain evidence="5 6">NRRL 64651</strain>
    </source>
</reference>
<dbReference type="PRINTS" id="PR00363">
    <property type="entry name" value="CYTOCHROMEB5"/>
</dbReference>
<keyword evidence="2" id="KW-0560">Oxidoreductase</keyword>
<evidence type="ECO:0000256" key="1">
    <source>
        <dbReference type="ARBA" id="ARBA00001917"/>
    </source>
</evidence>
<dbReference type="InterPro" id="IPR001199">
    <property type="entry name" value="Cyt_B5-like_heme/steroid-bd"/>
</dbReference>
<dbReference type="Gene3D" id="3.10.120.10">
    <property type="entry name" value="Cytochrome b5-like heme/steroid binding domain"/>
    <property type="match status" value="1"/>
</dbReference>
<comment type="cofactor">
    <cofactor evidence="1">
        <name>FMN</name>
        <dbReference type="ChEBI" id="CHEBI:58210"/>
    </cofactor>
</comment>
<protein>
    <submittedName>
        <fullName evidence="5">Uncharacterized protein</fullName>
    </submittedName>
</protein>